<keyword evidence="5" id="KW-1185">Reference proteome</keyword>
<proteinExistence type="predicted"/>
<keyword evidence="3" id="KW-0472">Membrane</keyword>
<dbReference type="GO" id="GO:0016616">
    <property type="term" value="F:oxidoreductase activity, acting on the CH-OH group of donors, NAD or NADP as acceptor"/>
    <property type="evidence" value="ECO:0007669"/>
    <property type="project" value="TreeGrafter"/>
</dbReference>
<feature type="transmembrane region" description="Helical" evidence="3">
    <location>
        <begin position="65"/>
        <end position="86"/>
    </location>
</feature>
<name>A0A1Q3AMD6_CEPFO</name>
<evidence type="ECO:0000313" key="4">
    <source>
        <dbReference type="EMBL" id="GAV56911.1"/>
    </source>
</evidence>
<dbReference type="InParanoid" id="A0A1Q3AMD6"/>
<comment type="caution">
    <text evidence="4">The sequence shown here is derived from an EMBL/GenBank/DDBJ whole genome shotgun (WGS) entry which is preliminary data.</text>
</comment>
<keyword evidence="2" id="KW-0560">Oxidoreductase</keyword>
<dbReference type="EMBL" id="BDDD01000010">
    <property type="protein sequence ID" value="GAV56911.1"/>
    <property type="molecule type" value="Genomic_DNA"/>
</dbReference>
<dbReference type="Proteomes" id="UP000187406">
    <property type="component" value="Unassembled WGS sequence"/>
</dbReference>
<keyword evidence="3" id="KW-0812">Transmembrane</keyword>
<reference evidence="5" key="1">
    <citation type="submission" date="2016-04" db="EMBL/GenBank/DDBJ databases">
        <title>Cephalotus genome sequencing.</title>
        <authorList>
            <person name="Fukushima K."/>
            <person name="Hasebe M."/>
            <person name="Fang X."/>
        </authorList>
    </citation>
    <scope>NUCLEOTIDE SEQUENCE [LARGE SCALE GENOMIC DNA]</scope>
    <source>
        <strain evidence="5">cv. St1</strain>
    </source>
</reference>
<keyword evidence="1" id="KW-0521">NADP</keyword>
<dbReference type="PANTHER" id="PTHR10366:SF696">
    <property type="entry name" value="OS07G0601900 PROTEIN"/>
    <property type="match status" value="1"/>
</dbReference>
<organism evidence="4 5">
    <name type="scientific">Cephalotus follicularis</name>
    <name type="common">Albany pitcher plant</name>
    <dbReference type="NCBI Taxonomy" id="3775"/>
    <lineage>
        <taxon>Eukaryota</taxon>
        <taxon>Viridiplantae</taxon>
        <taxon>Streptophyta</taxon>
        <taxon>Embryophyta</taxon>
        <taxon>Tracheophyta</taxon>
        <taxon>Spermatophyta</taxon>
        <taxon>Magnoliopsida</taxon>
        <taxon>eudicotyledons</taxon>
        <taxon>Gunneridae</taxon>
        <taxon>Pentapetalae</taxon>
        <taxon>rosids</taxon>
        <taxon>fabids</taxon>
        <taxon>Oxalidales</taxon>
        <taxon>Cephalotaceae</taxon>
        <taxon>Cephalotus</taxon>
    </lineage>
</organism>
<sequence>EKGYTVHATLRNLGDSSKVDLIKSLPDADSRLVLFQADIDTANESKQFKAVTLFSMLQHTESNHVILYLTHISAIAGANAIAMSCVRSRTVKRLIYTASVAATSPMKDDGSGFKDLVDETCWTPLHVPFPYSSDHLEVLKNFSKLSPLSFGPN</sequence>
<dbReference type="InterPro" id="IPR036291">
    <property type="entry name" value="NAD(P)-bd_dom_sf"/>
</dbReference>
<evidence type="ECO:0000256" key="3">
    <source>
        <dbReference type="SAM" id="Phobius"/>
    </source>
</evidence>
<evidence type="ECO:0000256" key="2">
    <source>
        <dbReference type="ARBA" id="ARBA00023002"/>
    </source>
</evidence>
<accession>A0A1Q3AMD6</accession>
<dbReference type="AlphaFoldDB" id="A0A1Q3AMD6"/>
<dbReference type="InterPro" id="IPR050425">
    <property type="entry name" value="NAD(P)_dehydrat-like"/>
</dbReference>
<feature type="non-terminal residue" evidence="4">
    <location>
        <position position="1"/>
    </location>
</feature>
<evidence type="ECO:0008006" key="6">
    <source>
        <dbReference type="Google" id="ProtNLM"/>
    </source>
</evidence>
<protein>
    <recommendedName>
        <fullName evidence="6">NAD(P)-binding domain-containing protein</fullName>
    </recommendedName>
</protein>
<dbReference type="STRING" id="3775.A0A1Q3AMD6"/>
<dbReference type="PANTHER" id="PTHR10366">
    <property type="entry name" value="NAD DEPENDENT EPIMERASE/DEHYDRATASE"/>
    <property type="match status" value="1"/>
</dbReference>
<gene>
    <name evidence="4" type="ORF">CFOL_v3_00450</name>
</gene>
<dbReference type="SUPFAM" id="SSF51735">
    <property type="entry name" value="NAD(P)-binding Rossmann-fold domains"/>
    <property type="match status" value="1"/>
</dbReference>
<dbReference type="Gene3D" id="3.40.50.720">
    <property type="entry name" value="NAD(P)-binding Rossmann-like Domain"/>
    <property type="match status" value="1"/>
</dbReference>
<evidence type="ECO:0000313" key="5">
    <source>
        <dbReference type="Proteomes" id="UP000187406"/>
    </source>
</evidence>
<dbReference type="OrthoDB" id="1733786at2759"/>
<keyword evidence="3" id="KW-1133">Transmembrane helix</keyword>
<evidence type="ECO:0000256" key="1">
    <source>
        <dbReference type="ARBA" id="ARBA00022857"/>
    </source>
</evidence>